<keyword evidence="6 8" id="KW-0472">Membrane</keyword>
<evidence type="ECO:0000256" key="2">
    <source>
        <dbReference type="ARBA" id="ARBA00022475"/>
    </source>
</evidence>
<reference evidence="11 12" key="1">
    <citation type="submission" date="2020-05" db="EMBL/GenBank/DDBJ databases">
        <title>Genomic Encyclopedia of Type Strains, Phase IV (KMG-V): Genome sequencing to study the core and pangenomes of soil and plant-associated prokaryotes.</title>
        <authorList>
            <person name="Whitman W."/>
        </authorList>
    </citation>
    <scope>NUCLEOTIDE SEQUENCE [LARGE SCALE GENOMIC DNA]</scope>
    <source>
        <strain evidence="11 12">C29</strain>
    </source>
</reference>
<keyword evidence="12" id="KW-1185">Reference proteome</keyword>
<keyword evidence="8" id="KW-0997">Cell inner membrane</keyword>
<evidence type="ECO:0000313" key="12">
    <source>
        <dbReference type="Proteomes" id="UP001516061"/>
    </source>
</evidence>
<evidence type="ECO:0000256" key="1">
    <source>
        <dbReference type="ARBA" id="ARBA00004401"/>
    </source>
</evidence>
<evidence type="ECO:0000256" key="8">
    <source>
        <dbReference type="HAMAP-Rule" id="MF_00910"/>
    </source>
</evidence>
<evidence type="ECO:0000256" key="7">
    <source>
        <dbReference type="ARBA" id="ARBA00023306"/>
    </source>
</evidence>
<gene>
    <name evidence="8" type="primary">ftsL</name>
    <name evidence="11" type="ORF">HNQ01_003228</name>
</gene>
<comment type="similarity">
    <text evidence="8">Belongs to the FtsL family.</text>
</comment>
<dbReference type="HAMAP" id="MF_00910">
    <property type="entry name" value="FtsL"/>
    <property type="match status" value="1"/>
</dbReference>
<keyword evidence="10" id="KW-0175">Coiled coil</keyword>
<sequence>MTRLNIMLLLAVVASALYLVQVSYESRRQFVQLERERIQTQQLEQEAEKLRLQLRAQATHLRVDLIARETLKMSVATPAVTQYLDAAAGGSGGGSRAGGRP</sequence>
<dbReference type="NCBIfam" id="TIGR02209">
    <property type="entry name" value="ftsL_broad"/>
    <property type="match status" value="1"/>
</dbReference>
<dbReference type="EMBL" id="JABSNM010000015">
    <property type="protein sequence ID" value="NRT57473.1"/>
    <property type="molecule type" value="Genomic_DNA"/>
</dbReference>
<name>A0ABX2G7T8_9BURK</name>
<evidence type="ECO:0000256" key="6">
    <source>
        <dbReference type="ARBA" id="ARBA00023136"/>
    </source>
</evidence>
<keyword evidence="3 8" id="KW-0132">Cell division</keyword>
<comment type="subunit">
    <text evidence="8">Part of a complex composed of FtsB, FtsL and FtsQ.</text>
</comment>
<protein>
    <recommendedName>
        <fullName evidence="8 9">Cell division protein FtsL</fullName>
    </recommendedName>
</protein>
<organism evidence="11 12">
    <name type="scientific">Sphaerotilus uruguayifluvii</name>
    <dbReference type="NCBI Taxonomy" id="2735897"/>
    <lineage>
        <taxon>Bacteria</taxon>
        <taxon>Pseudomonadati</taxon>
        <taxon>Pseudomonadota</taxon>
        <taxon>Betaproteobacteria</taxon>
        <taxon>Burkholderiales</taxon>
        <taxon>Sphaerotilaceae</taxon>
        <taxon>Sphaerotilus</taxon>
    </lineage>
</organism>
<comment type="caution">
    <text evidence="11">The sequence shown here is derived from an EMBL/GenBank/DDBJ whole genome shotgun (WGS) entry which is preliminary data.</text>
</comment>
<accession>A0ABX2G7T8</accession>
<evidence type="ECO:0000256" key="3">
    <source>
        <dbReference type="ARBA" id="ARBA00022618"/>
    </source>
</evidence>
<evidence type="ECO:0000313" key="11">
    <source>
        <dbReference type="EMBL" id="NRT57473.1"/>
    </source>
</evidence>
<comment type="subcellular location">
    <subcellularLocation>
        <location evidence="8">Cell inner membrane</location>
        <topology evidence="8">Single-pass type II membrane protein</topology>
    </subcellularLocation>
    <subcellularLocation>
        <location evidence="1">Cell membrane</location>
        <topology evidence="1">Single-pass type II membrane protein</topology>
    </subcellularLocation>
    <text evidence="8">Localizes to the division septum where it forms a ring structure.</text>
</comment>
<dbReference type="Proteomes" id="UP001516061">
    <property type="component" value="Unassembled WGS sequence"/>
</dbReference>
<dbReference type="InterPro" id="IPR011922">
    <property type="entry name" value="Cell_div_FtsL"/>
</dbReference>
<proteinExistence type="inferred from homology"/>
<evidence type="ECO:0000256" key="10">
    <source>
        <dbReference type="SAM" id="Coils"/>
    </source>
</evidence>
<evidence type="ECO:0000256" key="5">
    <source>
        <dbReference type="ARBA" id="ARBA00022989"/>
    </source>
</evidence>
<keyword evidence="4 8" id="KW-0812">Transmembrane</keyword>
<comment type="function">
    <text evidence="8">Essential cell division protein. May link together the upstream cell division proteins, which are predominantly cytoplasmic, with the downstream cell division proteins, which are predominantly periplasmic.</text>
</comment>
<keyword evidence="2 8" id="KW-1003">Cell membrane</keyword>
<feature type="coiled-coil region" evidence="10">
    <location>
        <begin position="33"/>
        <end position="60"/>
    </location>
</feature>
<evidence type="ECO:0000256" key="9">
    <source>
        <dbReference type="NCBIfam" id="TIGR02209"/>
    </source>
</evidence>
<dbReference type="RefSeq" id="WP_173806435.1">
    <property type="nucleotide sequence ID" value="NZ_JABSNM010000015.1"/>
</dbReference>
<keyword evidence="7 8" id="KW-0131">Cell cycle</keyword>
<dbReference type="GO" id="GO:0051301">
    <property type="term" value="P:cell division"/>
    <property type="evidence" value="ECO:0007669"/>
    <property type="project" value="UniProtKB-KW"/>
</dbReference>
<dbReference type="Pfam" id="PF04999">
    <property type="entry name" value="FtsL"/>
    <property type="match status" value="1"/>
</dbReference>
<keyword evidence="5 8" id="KW-1133">Transmembrane helix</keyword>
<evidence type="ECO:0000256" key="4">
    <source>
        <dbReference type="ARBA" id="ARBA00022692"/>
    </source>
</evidence>